<evidence type="ECO:0000313" key="5">
    <source>
        <dbReference type="EMBL" id="KAE9453496.1"/>
    </source>
</evidence>
<protein>
    <recommendedName>
        <fullName evidence="4">CBS domain-containing protein</fullName>
    </recommendedName>
</protein>
<accession>A0A6A4L045</accession>
<dbReference type="PROSITE" id="PS51371">
    <property type="entry name" value="CBS"/>
    <property type="match status" value="1"/>
</dbReference>
<gene>
    <name evidence="5" type="ORF">C3L33_14571</name>
</gene>
<dbReference type="Proteomes" id="UP000428333">
    <property type="component" value="Linkage Group LG08"/>
</dbReference>
<sequence length="603" mass="66552">MEKKSIASAAGVDNFRYARAGFTTSMNCHEWENQAGKVLEIPAGASWRTPTPAAPTHVQVHQDQFHLLVVHETQIAIYDAPKLEYNKQMVPTVLMPATLTTKCRISPTTYLPSNPSPRVYPLVITAHPSKPNQFALGLTDGTVEFMFLSPMMLRELGVPHRTLENGAGPSTTPFAAGSDQPSRSILSLLLDALSIAIFFNKIQQERKKKLQTTLLELNINKMQHDGNSTTQKLREKKVSDVLTADKRRLVEVPYTATLAHTMNALVANRVVAVPGWFMVTMLDILAHIAGDDVGGGGDVEERMGVPVSSIIGYCLESLSLWTLNPNTSIPDCMEVFSKGIHRALVPLDSHMENIAGVELVESASSYRMLTQMDLLKFLKAHGSELNDIMSQTLAQLGGITDVVFGVTEKAKVIEAIKCMRTASLNAVPVVEASSTVEEDRSQLINVSSNHGLVSNFWKFILFLLFYSPHYVNIIRNYNLTPHFVLLMELQGKGRKLIGTFSSTDLRECPISQMQTWLQSSVPDFTDKLSTIPSHTTSEQQQGTSPRELVACHAESTLAEVIDKAVTKHVHRVWVVDQRGSLDGLVSLTDMIRVIRVSLLSESP</sequence>
<dbReference type="InterPro" id="IPR050511">
    <property type="entry name" value="AMPK_gamma/SDS23_families"/>
</dbReference>
<comment type="caution">
    <text evidence="5">The sequence shown here is derived from an EMBL/GenBank/DDBJ whole genome shotgun (WGS) entry which is preliminary data.</text>
</comment>
<evidence type="ECO:0000256" key="1">
    <source>
        <dbReference type="ARBA" id="ARBA00022737"/>
    </source>
</evidence>
<keyword evidence="6" id="KW-1185">Reference proteome</keyword>
<proteinExistence type="predicted"/>
<dbReference type="AlphaFoldDB" id="A0A6A4L045"/>
<organism evidence="5 6">
    <name type="scientific">Rhododendron williamsianum</name>
    <dbReference type="NCBI Taxonomy" id="262921"/>
    <lineage>
        <taxon>Eukaryota</taxon>
        <taxon>Viridiplantae</taxon>
        <taxon>Streptophyta</taxon>
        <taxon>Embryophyta</taxon>
        <taxon>Tracheophyta</taxon>
        <taxon>Spermatophyta</taxon>
        <taxon>Magnoliopsida</taxon>
        <taxon>eudicotyledons</taxon>
        <taxon>Gunneridae</taxon>
        <taxon>Pentapetalae</taxon>
        <taxon>asterids</taxon>
        <taxon>Ericales</taxon>
        <taxon>Ericaceae</taxon>
        <taxon>Ericoideae</taxon>
        <taxon>Rhodoreae</taxon>
        <taxon>Rhododendron</taxon>
    </lineage>
</organism>
<dbReference type="PANTHER" id="PTHR13780">
    <property type="entry name" value="AMP-ACTIVATED PROTEIN KINASE, GAMMA REGULATORY SUBUNIT"/>
    <property type="match status" value="1"/>
</dbReference>
<dbReference type="GO" id="GO:0005634">
    <property type="term" value="C:nucleus"/>
    <property type="evidence" value="ECO:0007669"/>
    <property type="project" value="TreeGrafter"/>
</dbReference>
<evidence type="ECO:0000256" key="3">
    <source>
        <dbReference type="PROSITE-ProRule" id="PRU00703"/>
    </source>
</evidence>
<dbReference type="SUPFAM" id="SSF54631">
    <property type="entry name" value="CBS-domain pair"/>
    <property type="match status" value="2"/>
</dbReference>
<feature type="non-terminal residue" evidence="5">
    <location>
        <position position="1"/>
    </location>
</feature>
<keyword evidence="2 3" id="KW-0129">CBS domain</keyword>
<dbReference type="OrthoDB" id="449052at2759"/>
<evidence type="ECO:0000256" key="2">
    <source>
        <dbReference type="ARBA" id="ARBA00023122"/>
    </source>
</evidence>
<feature type="domain" description="CBS" evidence="4">
    <location>
        <begin position="543"/>
        <end position="601"/>
    </location>
</feature>
<dbReference type="GO" id="GO:0005737">
    <property type="term" value="C:cytoplasm"/>
    <property type="evidence" value="ECO:0007669"/>
    <property type="project" value="TreeGrafter"/>
</dbReference>
<evidence type="ECO:0000259" key="4">
    <source>
        <dbReference type="PROSITE" id="PS51371"/>
    </source>
</evidence>
<reference evidence="5 6" key="1">
    <citation type="journal article" date="2019" name="Genome Biol. Evol.">
        <title>The Rhododendron genome and chromosomal organization provide insight into shared whole-genome duplications across the heath family (Ericaceae).</title>
        <authorList>
            <person name="Soza V.L."/>
            <person name="Lindsley D."/>
            <person name="Waalkes A."/>
            <person name="Ramage E."/>
            <person name="Patwardhan R.P."/>
            <person name="Burton J.N."/>
            <person name="Adey A."/>
            <person name="Kumar A."/>
            <person name="Qiu R."/>
            <person name="Shendure J."/>
            <person name="Hall B."/>
        </authorList>
    </citation>
    <scope>NUCLEOTIDE SEQUENCE [LARGE SCALE GENOMIC DNA]</scope>
    <source>
        <strain evidence="5">RSF 1966-606</strain>
    </source>
</reference>
<dbReference type="InterPro" id="IPR000644">
    <property type="entry name" value="CBS_dom"/>
</dbReference>
<dbReference type="EMBL" id="QEFC01002168">
    <property type="protein sequence ID" value="KAE9453496.1"/>
    <property type="molecule type" value="Genomic_DNA"/>
</dbReference>
<dbReference type="InterPro" id="IPR046342">
    <property type="entry name" value="CBS_dom_sf"/>
</dbReference>
<dbReference type="Pfam" id="PF00571">
    <property type="entry name" value="CBS"/>
    <property type="match status" value="1"/>
</dbReference>
<dbReference type="PANTHER" id="PTHR13780:SF101">
    <property type="entry name" value="SNF1-RELATED PROTEIN KINASE REGULATORY SUBUNIT GAMMA-LIKE PV42A"/>
    <property type="match status" value="1"/>
</dbReference>
<dbReference type="SMART" id="SM00116">
    <property type="entry name" value="CBS"/>
    <property type="match status" value="2"/>
</dbReference>
<keyword evidence="1" id="KW-0677">Repeat</keyword>
<evidence type="ECO:0000313" key="6">
    <source>
        <dbReference type="Proteomes" id="UP000428333"/>
    </source>
</evidence>
<dbReference type="Gene3D" id="3.10.580.10">
    <property type="entry name" value="CBS-domain"/>
    <property type="match status" value="2"/>
</dbReference>
<name>A0A6A4L045_9ERIC</name>